<feature type="domain" description="Sigma-54 factor interaction" evidence="6">
    <location>
        <begin position="139"/>
        <end position="368"/>
    </location>
</feature>
<dbReference type="PROSITE" id="PS50045">
    <property type="entry name" value="SIGMA54_INTERACT_4"/>
    <property type="match status" value="1"/>
</dbReference>
<evidence type="ECO:0000256" key="2">
    <source>
        <dbReference type="ARBA" id="ARBA00022840"/>
    </source>
</evidence>
<gene>
    <name evidence="7" type="ORF">ACFPPA_16105</name>
</gene>
<dbReference type="InterPro" id="IPR002197">
    <property type="entry name" value="HTH_Fis"/>
</dbReference>
<dbReference type="InterPro" id="IPR025944">
    <property type="entry name" value="Sigma_54_int_dom_CS"/>
</dbReference>
<keyword evidence="4" id="KW-0238">DNA-binding</keyword>
<organism evidence="7 8">
    <name type="scientific">Rhodanobacter ginsengisoli</name>
    <dbReference type="NCBI Taxonomy" id="418646"/>
    <lineage>
        <taxon>Bacteria</taxon>
        <taxon>Pseudomonadati</taxon>
        <taxon>Pseudomonadota</taxon>
        <taxon>Gammaproteobacteria</taxon>
        <taxon>Lysobacterales</taxon>
        <taxon>Rhodanobacteraceae</taxon>
        <taxon>Rhodanobacter</taxon>
    </lineage>
</organism>
<dbReference type="Gene3D" id="1.10.8.60">
    <property type="match status" value="1"/>
</dbReference>
<dbReference type="Pfam" id="PF00158">
    <property type="entry name" value="Sigma54_activat"/>
    <property type="match status" value="1"/>
</dbReference>
<dbReference type="InterPro" id="IPR027417">
    <property type="entry name" value="P-loop_NTPase"/>
</dbReference>
<keyword evidence="5" id="KW-0804">Transcription</keyword>
<evidence type="ECO:0000313" key="8">
    <source>
        <dbReference type="Proteomes" id="UP001596114"/>
    </source>
</evidence>
<dbReference type="CDD" id="cd00009">
    <property type="entry name" value="AAA"/>
    <property type="match status" value="1"/>
</dbReference>
<dbReference type="InterPro" id="IPR009057">
    <property type="entry name" value="Homeodomain-like_sf"/>
</dbReference>
<evidence type="ECO:0000259" key="6">
    <source>
        <dbReference type="PROSITE" id="PS50045"/>
    </source>
</evidence>
<dbReference type="PROSITE" id="PS00676">
    <property type="entry name" value="SIGMA54_INTERACT_2"/>
    <property type="match status" value="1"/>
</dbReference>
<dbReference type="EMBL" id="JBHSNF010000004">
    <property type="protein sequence ID" value="MFC5527264.1"/>
    <property type="molecule type" value="Genomic_DNA"/>
</dbReference>
<comment type="caution">
    <text evidence="7">The sequence shown here is derived from an EMBL/GenBank/DDBJ whole genome shotgun (WGS) entry which is preliminary data.</text>
</comment>
<dbReference type="Gene3D" id="1.10.10.60">
    <property type="entry name" value="Homeodomain-like"/>
    <property type="match status" value="1"/>
</dbReference>
<dbReference type="RefSeq" id="WP_377321759.1">
    <property type="nucleotide sequence ID" value="NZ_JBHSNF010000004.1"/>
</dbReference>
<keyword evidence="1" id="KW-0547">Nucleotide-binding</keyword>
<protein>
    <submittedName>
        <fullName evidence="7">Sigma 54-interacting transcriptional regulator</fullName>
    </submittedName>
</protein>
<name>A0ABW0QQJ9_9GAMM</name>
<dbReference type="InterPro" id="IPR002078">
    <property type="entry name" value="Sigma_54_int"/>
</dbReference>
<proteinExistence type="predicted"/>
<evidence type="ECO:0000256" key="5">
    <source>
        <dbReference type="ARBA" id="ARBA00023163"/>
    </source>
</evidence>
<dbReference type="InterPro" id="IPR025943">
    <property type="entry name" value="Sigma_54_int_dom_ATP-bd_2"/>
</dbReference>
<dbReference type="InterPro" id="IPR045343">
    <property type="entry name" value="VpsR"/>
</dbReference>
<dbReference type="PANTHER" id="PTHR32071:SF120">
    <property type="entry name" value="TRANSCRIPTIONAL REGULATOR-RELATED"/>
    <property type="match status" value="1"/>
</dbReference>
<dbReference type="Gene3D" id="3.40.50.300">
    <property type="entry name" value="P-loop containing nucleotide triphosphate hydrolases"/>
    <property type="match status" value="1"/>
</dbReference>
<dbReference type="PANTHER" id="PTHR32071">
    <property type="entry name" value="TRANSCRIPTIONAL REGULATORY PROTEIN"/>
    <property type="match status" value="1"/>
</dbReference>
<dbReference type="Pfam" id="PF02954">
    <property type="entry name" value="HTH_8"/>
    <property type="match status" value="1"/>
</dbReference>
<dbReference type="InterPro" id="IPR003593">
    <property type="entry name" value="AAA+_ATPase"/>
</dbReference>
<dbReference type="PROSITE" id="PS00688">
    <property type="entry name" value="SIGMA54_INTERACT_3"/>
    <property type="match status" value="1"/>
</dbReference>
<dbReference type="Pfam" id="PF25601">
    <property type="entry name" value="AAA_lid_14"/>
    <property type="match status" value="1"/>
</dbReference>
<keyword evidence="3" id="KW-0805">Transcription regulation</keyword>
<dbReference type="Pfam" id="PF20161">
    <property type="entry name" value="VpsR"/>
    <property type="match status" value="1"/>
</dbReference>
<sequence length="480" mass="52761">MSNEQSSRRCVVWFGQPTDEECGCLAQAGWHTRVGDPGLKGGVGMRRDDIVVAMADLRNADTEAVKAMGRLMDAHPWLPWLALVLKSTAADTPEVERILRASNEFFTAPVDLKRLLETLMKIGSGCSSAVERDAVPGIVGAFSPVMRETLASLRKFAPVELPVLITGETGSGKEIAARALHGLSPRCNRPFAAINCGALPVNLVQSELFGHERGAFTGANARRVGHFEAAAGGTVFLDEIGDLPFDAQTSLLRLLQEGTLVRVGSTQPVKLDVRILAATHVDIEQAVAEGRFREDLYYRLNVLRLHMPPLRQREGDVELLAQHFLDAFRLRNRSRARAFSSSARDAIRGFAWPGNVRELLNRVQRAAVVAEGSLISPSDLDLQHVLQTSIPPSSLDLTRVSAEREAVLSCLHESHFNISECARRLSVSRVTVYRLCKKHHLVLENLRHKSTRLPGRKLMNGAHDREPGFNQESGFVKSCG</sequence>
<keyword evidence="2" id="KW-0067">ATP-binding</keyword>
<dbReference type="InterPro" id="IPR058031">
    <property type="entry name" value="AAA_lid_NorR"/>
</dbReference>
<evidence type="ECO:0000256" key="3">
    <source>
        <dbReference type="ARBA" id="ARBA00023015"/>
    </source>
</evidence>
<dbReference type="SUPFAM" id="SSF46689">
    <property type="entry name" value="Homeodomain-like"/>
    <property type="match status" value="1"/>
</dbReference>
<evidence type="ECO:0000313" key="7">
    <source>
        <dbReference type="EMBL" id="MFC5527264.1"/>
    </source>
</evidence>
<evidence type="ECO:0000256" key="1">
    <source>
        <dbReference type="ARBA" id="ARBA00022741"/>
    </source>
</evidence>
<evidence type="ECO:0000256" key="4">
    <source>
        <dbReference type="ARBA" id="ARBA00023125"/>
    </source>
</evidence>
<dbReference type="SUPFAM" id="SSF52540">
    <property type="entry name" value="P-loop containing nucleoside triphosphate hydrolases"/>
    <property type="match status" value="1"/>
</dbReference>
<dbReference type="Proteomes" id="UP001596114">
    <property type="component" value="Unassembled WGS sequence"/>
</dbReference>
<dbReference type="SMART" id="SM00382">
    <property type="entry name" value="AAA"/>
    <property type="match status" value="1"/>
</dbReference>
<reference evidence="8" key="1">
    <citation type="journal article" date="2019" name="Int. J. Syst. Evol. Microbiol.">
        <title>The Global Catalogue of Microorganisms (GCM) 10K type strain sequencing project: providing services to taxonomists for standard genome sequencing and annotation.</title>
        <authorList>
            <consortium name="The Broad Institute Genomics Platform"/>
            <consortium name="The Broad Institute Genome Sequencing Center for Infectious Disease"/>
            <person name="Wu L."/>
            <person name="Ma J."/>
        </authorList>
    </citation>
    <scope>NUCLEOTIDE SEQUENCE [LARGE SCALE GENOMIC DNA]</scope>
    <source>
        <strain evidence="8">CGMCC 1.16619</strain>
    </source>
</reference>
<keyword evidence="8" id="KW-1185">Reference proteome</keyword>
<accession>A0ABW0QQJ9</accession>